<keyword evidence="10 12" id="KW-0739">Sodium transport</keyword>
<dbReference type="Gene3D" id="1.10.287.820">
    <property type="entry name" value="Acid-sensing ion channel domain"/>
    <property type="match status" value="1"/>
</dbReference>
<evidence type="ECO:0000256" key="8">
    <source>
        <dbReference type="ARBA" id="ARBA00023065"/>
    </source>
</evidence>
<evidence type="ECO:0000256" key="5">
    <source>
        <dbReference type="ARBA" id="ARBA00022692"/>
    </source>
</evidence>
<keyword evidence="9" id="KW-0472">Membrane</keyword>
<keyword evidence="8 12" id="KW-0406">Ion transport</keyword>
<evidence type="ECO:0000256" key="2">
    <source>
        <dbReference type="ARBA" id="ARBA00007193"/>
    </source>
</evidence>
<evidence type="ECO:0000256" key="4">
    <source>
        <dbReference type="ARBA" id="ARBA00022461"/>
    </source>
</evidence>
<evidence type="ECO:0000256" key="9">
    <source>
        <dbReference type="ARBA" id="ARBA00023136"/>
    </source>
</evidence>
<keyword evidence="14" id="KW-1185">Reference proteome</keyword>
<dbReference type="EnsemblMetazoa" id="AAEL003714-RB">
    <property type="protein sequence ID" value="AAEL003714-PB"/>
    <property type="gene ID" value="AAEL003714"/>
</dbReference>
<keyword evidence="3 12" id="KW-0813">Transport</keyword>
<dbReference type="Proteomes" id="UP000008820">
    <property type="component" value="Chromosome 2"/>
</dbReference>
<accession>A0A6I8T8B8</accession>
<organism evidence="13 14">
    <name type="scientific">Aedes aegypti</name>
    <name type="common">Yellowfever mosquito</name>
    <name type="synonym">Culex aegypti</name>
    <dbReference type="NCBI Taxonomy" id="7159"/>
    <lineage>
        <taxon>Eukaryota</taxon>
        <taxon>Metazoa</taxon>
        <taxon>Ecdysozoa</taxon>
        <taxon>Arthropoda</taxon>
        <taxon>Hexapoda</taxon>
        <taxon>Insecta</taxon>
        <taxon>Pterygota</taxon>
        <taxon>Neoptera</taxon>
        <taxon>Endopterygota</taxon>
        <taxon>Diptera</taxon>
        <taxon>Nematocera</taxon>
        <taxon>Culicoidea</taxon>
        <taxon>Culicidae</taxon>
        <taxon>Culicinae</taxon>
        <taxon>Aedini</taxon>
        <taxon>Aedes</taxon>
        <taxon>Stegomyia</taxon>
    </lineage>
</organism>
<comment type="similarity">
    <text evidence="2 12">Belongs to the amiloride-sensitive sodium channel (TC 1.A.6) family.</text>
</comment>
<reference evidence="13" key="2">
    <citation type="submission" date="2020-05" db="UniProtKB">
        <authorList>
            <consortium name="EnsemblMetazoa"/>
        </authorList>
    </citation>
    <scope>IDENTIFICATION</scope>
    <source>
        <strain evidence="13">LVP_AGWG</strain>
    </source>
</reference>
<dbReference type="PANTHER" id="PTHR11690">
    <property type="entry name" value="AMILORIDE-SENSITIVE SODIUM CHANNEL-RELATED"/>
    <property type="match status" value="1"/>
</dbReference>
<keyword evidence="11 12" id="KW-0407">Ion channel</keyword>
<evidence type="ECO:0000256" key="6">
    <source>
        <dbReference type="ARBA" id="ARBA00022989"/>
    </source>
</evidence>
<evidence type="ECO:0000313" key="13">
    <source>
        <dbReference type="EnsemblMetazoa" id="AAEL003714-PB"/>
    </source>
</evidence>
<dbReference type="AlphaFoldDB" id="A0A6I8T8B8"/>
<keyword evidence="5 12" id="KW-0812">Transmembrane</keyword>
<dbReference type="InParanoid" id="A0A6I8T8B8"/>
<evidence type="ECO:0000256" key="12">
    <source>
        <dbReference type="RuleBase" id="RU000679"/>
    </source>
</evidence>
<proteinExistence type="inferred from homology"/>
<comment type="subcellular location">
    <subcellularLocation>
        <location evidence="1">Membrane</location>
        <topology evidence="1">Multi-pass membrane protein</topology>
    </subcellularLocation>
</comment>
<protein>
    <submittedName>
        <fullName evidence="13">Uncharacterized protein</fullName>
    </submittedName>
</protein>
<evidence type="ECO:0000256" key="3">
    <source>
        <dbReference type="ARBA" id="ARBA00022448"/>
    </source>
</evidence>
<evidence type="ECO:0000256" key="11">
    <source>
        <dbReference type="ARBA" id="ARBA00023303"/>
    </source>
</evidence>
<keyword evidence="7" id="KW-0915">Sodium</keyword>
<evidence type="ECO:0000313" key="14">
    <source>
        <dbReference type="Proteomes" id="UP000008820"/>
    </source>
</evidence>
<keyword evidence="6" id="KW-1133">Transmembrane helix</keyword>
<dbReference type="GO" id="GO:0005886">
    <property type="term" value="C:plasma membrane"/>
    <property type="evidence" value="ECO:0007669"/>
    <property type="project" value="TreeGrafter"/>
</dbReference>
<evidence type="ECO:0000256" key="7">
    <source>
        <dbReference type="ARBA" id="ARBA00023053"/>
    </source>
</evidence>
<sequence>MASMVSYEPTNTSSENEAKLGQLGYSPAKMLLELNQPCDSLIKHCYWLGSEVSCAKFFHVTKTHVGFCCSFNADKAMHVDYKAPARPVPSSNIRLSGAGKHVGLSVMVDIAPERYMAPTKSYYGAEVFVHSPNDFPADSDFEDTLQPGWDVDFCVTPIPIESSPSLERVPLSQRKCFMPNEGILQSNNTFSLNLCMSECRLRTIIKLCSCVPFYYVDFNITEMKGVETCTLRNVNCLRHFRKYFYSLRPPKEMSTENFSFDLGMDCNCKPSCTFLNYNVQSISSKRMGGPFVSSYFGGRNVSTYATLHVHFKDLYCVKYRREAFMTWDSLLASFGGIFGLCMGGSVLSIVELFYYFVVKPFAFYRFKHRDDNAREQLSTASRRHKRPKSCRMFRPGRYPVGYFERRSFISREKLSGRGKRKVQIVLPPKGFEYGLQVERNLEISKTDMNSAFLY</sequence>
<dbReference type="PANTHER" id="PTHR11690:SF237">
    <property type="entry name" value="PICKPOCKET 16-RELATED"/>
    <property type="match status" value="1"/>
</dbReference>
<gene>
    <name evidence="13" type="primary">110676298</name>
</gene>
<dbReference type="Gene3D" id="1.10.287.770">
    <property type="entry name" value="YojJ-like"/>
    <property type="match status" value="1"/>
</dbReference>
<dbReference type="OrthoDB" id="6021021at2759"/>
<dbReference type="Pfam" id="PF00858">
    <property type="entry name" value="ASC"/>
    <property type="match status" value="1"/>
</dbReference>
<dbReference type="InterPro" id="IPR001873">
    <property type="entry name" value="ENaC"/>
</dbReference>
<keyword evidence="4 12" id="KW-0894">Sodium channel</keyword>
<evidence type="ECO:0000256" key="10">
    <source>
        <dbReference type="ARBA" id="ARBA00023201"/>
    </source>
</evidence>
<evidence type="ECO:0000256" key="1">
    <source>
        <dbReference type="ARBA" id="ARBA00004141"/>
    </source>
</evidence>
<reference evidence="13 14" key="1">
    <citation type="submission" date="2017-06" db="EMBL/GenBank/DDBJ databases">
        <title>Aedes aegypti genome working group (AGWG) sequencing and assembly.</title>
        <authorList>
            <consortium name="Aedes aegypti Genome Working Group (AGWG)"/>
            <person name="Matthews B.J."/>
        </authorList>
    </citation>
    <scope>NUCLEOTIDE SEQUENCE [LARGE SCALE GENOMIC DNA]</scope>
    <source>
        <strain evidence="13 14">LVP_AGWG</strain>
    </source>
</reference>
<name>A0A6I8T8B8_AEDAE</name>
<dbReference type="GO" id="GO:0015280">
    <property type="term" value="F:ligand-gated sodium channel activity"/>
    <property type="evidence" value="ECO:0007669"/>
    <property type="project" value="TreeGrafter"/>
</dbReference>